<evidence type="ECO:0000313" key="2">
    <source>
        <dbReference type="Proteomes" id="UP000829447"/>
    </source>
</evidence>
<organism evidence="1 2">
    <name type="scientific">Pangasianodon gigas</name>
    <name type="common">Mekong giant catfish</name>
    <name type="synonym">Pangasius gigas</name>
    <dbReference type="NCBI Taxonomy" id="30993"/>
    <lineage>
        <taxon>Eukaryota</taxon>
        <taxon>Metazoa</taxon>
        <taxon>Chordata</taxon>
        <taxon>Craniata</taxon>
        <taxon>Vertebrata</taxon>
        <taxon>Euteleostomi</taxon>
        <taxon>Actinopterygii</taxon>
        <taxon>Neopterygii</taxon>
        <taxon>Teleostei</taxon>
        <taxon>Ostariophysi</taxon>
        <taxon>Siluriformes</taxon>
        <taxon>Pangasiidae</taxon>
        <taxon>Pangasianodon</taxon>
    </lineage>
</organism>
<keyword evidence="2" id="KW-1185">Reference proteome</keyword>
<sequence>MASTSHTTLLPNQEVDVHQHPLTKAQPTCQGCGRGVQNQGEKDTLVHYSLKYTQTQRVSMFSSTSWIRSLFGRFPFITGGDVVDTVPAADRNCPMFGRFPYVTHDDDFVDPPLTAYHGTNYGQLSVRSIDLLKSKTGQNRLEHHTDRYQSDNLIIRRGQSFQMWIELSRSFNPKSDKLHLELRLGLIPMLSKGTLVIVPLVDKLENKSWEAKIIEQTDTRIKLSVNTPSNALIGRYELSVITWTPKGSNTYSRKPENDIYLLFNPWCKDDSVFMDKEDERNEYVLNDVGTLYYGSDSQIGARTWIFGQFADGVLAACLFILEKTPARASGWGDPVNIVRLVSAMVNSPDDQGVLEGNWSNNYENGTSPTLWNGSVEILRQYHKSGGKPVKYGQCWVFAGVTTTVLRCLGIPTRCITNFSSAHDTDVSLTTDVYFDEKMKPIERLNNDSIWNFHVWNESWMARPDLQVGMGGWQVVDATPQETSQGTFCCGPAPVAAIRDGLVYLKYDAPFVFAEVNSDRIFWQRQANGTFTQIYNEKNVVGHYISTKAVGSDYRVDITHLYKHPEGSEAERIAVETASRYGSKPNVYPSAVANDVKFQVSLEGEGPWVGEDARLSFTMNNGSSEKRSTKLYCQVAIMYYTGVLKDTVKKDEIVVTLKPKEVQTLVWTVPYDMYKDQLVDQAALMLTVLGRVNETQQVLATRFNFRLRTPDIILTPVGDAVVGKEMVAKITFKNPLPHILKNVTFRIEGLGLLNAEDILYGDIDSLATITLTVKFTPTLSGLRKLLASLDCQQLTQVHGVTDILVKQK</sequence>
<dbReference type="Proteomes" id="UP000829447">
    <property type="component" value="Linkage Group LG16"/>
</dbReference>
<accession>A0ACC5X8Y4</accession>
<name>A0ACC5X8Y4_PANGG</name>
<comment type="caution">
    <text evidence="1">The sequence shown here is derived from an EMBL/GenBank/DDBJ whole genome shotgun (WGS) entry which is preliminary data.</text>
</comment>
<evidence type="ECO:0000313" key="1">
    <source>
        <dbReference type="EMBL" id="MCI4387778.1"/>
    </source>
</evidence>
<reference evidence="1 2" key="1">
    <citation type="journal article" date="2022" name="bioRxiv">
        <title>An ancient truncated duplication of the anti-Mullerian hormone receptor type 2 gene is a potential conserved master sex determinant in the Pangasiidae catfish family.</title>
        <authorList>
            <person name="Wen M."/>
            <person name="Pan Q."/>
            <person name="Jouanno E."/>
            <person name="Montfort J."/>
            <person name="Zahm M."/>
            <person name="Cabau C."/>
            <person name="Klopp C."/>
            <person name="Iampietro C."/>
            <person name="Roques C."/>
            <person name="Bouchez O."/>
            <person name="Castinel A."/>
            <person name="Donnadieu C."/>
            <person name="Parrinello H."/>
            <person name="Poncet C."/>
            <person name="Belmonte E."/>
            <person name="Gautier V."/>
            <person name="Avarre J.-C."/>
            <person name="Dugue R."/>
            <person name="Gustiano R."/>
            <person name="Ha T.T.T."/>
            <person name="Campet M."/>
            <person name="Sriphairoj K."/>
            <person name="Ribolli J."/>
            <person name="de Almeida F.L."/>
            <person name="Desvignes T."/>
            <person name="Postlethwait J.H."/>
            <person name="Bucao C.F."/>
            <person name="Robinson-Rechavi M."/>
            <person name="Bobe J."/>
            <person name="Herpin A."/>
            <person name="Guiguen Y."/>
        </authorList>
    </citation>
    <scope>NUCLEOTIDE SEQUENCE [LARGE SCALE GENOMIC DNA]</scope>
    <source>
        <strain evidence="1">YG-Dec2019</strain>
    </source>
</reference>
<proteinExistence type="predicted"/>
<dbReference type="EMBL" id="CM040469">
    <property type="protein sequence ID" value="MCI4387778.1"/>
    <property type="molecule type" value="Genomic_DNA"/>
</dbReference>
<protein>
    <submittedName>
        <fullName evidence="1">Uncharacterized protein</fullName>
    </submittedName>
</protein>
<gene>
    <name evidence="1" type="ORF">PGIGA_G00078100</name>
</gene>